<name>A0A6J4KEU6_9CHLR</name>
<dbReference type="HAMAP" id="MF_00074">
    <property type="entry name" value="16SrRNA_methyltr_G"/>
    <property type="match status" value="1"/>
</dbReference>
<comment type="subcellular location">
    <subcellularLocation>
        <location evidence="6">Cytoplasm</location>
    </subcellularLocation>
</comment>
<dbReference type="AlphaFoldDB" id="A0A6J4KEU6"/>
<dbReference type="EMBL" id="CADCTC010000303">
    <property type="protein sequence ID" value="CAA9303033.1"/>
    <property type="molecule type" value="Genomic_DNA"/>
</dbReference>
<evidence type="ECO:0000313" key="7">
    <source>
        <dbReference type="EMBL" id="CAA9303033.1"/>
    </source>
</evidence>
<evidence type="ECO:0000256" key="1">
    <source>
        <dbReference type="ARBA" id="ARBA00022490"/>
    </source>
</evidence>
<dbReference type="GO" id="GO:0070043">
    <property type="term" value="F:rRNA (guanine-N7-)-methyltransferase activity"/>
    <property type="evidence" value="ECO:0007669"/>
    <property type="project" value="UniProtKB-UniRule"/>
</dbReference>
<dbReference type="Gene3D" id="3.40.50.150">
    <property type="entry name" value="Vaccinia Virus protein VP39"/>
    <property type="match status" value="1"/>
</dbReference>
<feature type="binding site" evidence="6">
    <location>
        <position position="89"/>
    </location>
    <ligand>
        <name>S-adenosyl-L-methionine</name>
        <dbReference type="ChEBI" id="CHEBI:59789"/>
    </ligand>
</feature>
<feature type="binding site" evidence="6">
    <location>
        <begin position="135"/>
        <end position="136"/>
    </location>
    <ligand>
        <name>S-adenosyl-L-methionine</name>
        <dbReference type="ChEBI" id="CHEBI:59789"/>
    </ligand>
</feature>
<proteinExistence type="inferred from homology"/>
<comment type="function">
    <text evidence="6">Specifically methylates the N7 position of a guanine in 16S rRNA.</text>
</comment>
<keyword evidence="3 6" id="KW-0489">Methyltransferase</keyword>
<organism evidence="7">
    <name type="scientific">uncultured Chloroflexota bacterium</name>
    <dbReference type="NCBI Taxonomy" id="166587"/>
    <lineage>
        <taxon>Bacteria</taxon>
        <taxon>Bacillati</taxon>
        <taxon>Chloroflexota</taxon>
        <taxon>environmental samples</taxon>
    </lineage>
</organism>
<accession>A0A6J4KEU6</accession>
<feature type="binding site" evidence="6">
    <location>
        <begin position="107"/>
        <end position="109"/>
    </location>
    <ligand>
        <name>S-adenosyl-L-methionine</name>
        <dbReference type="ChEBI" id="CHEBI:59789"/>
    </ligand>
</feature>
<dbReference type="SUPFAM" id="SSF53335">
    <property type="entry name" value="S-adenosyl-L-methionine-dependent methyltransferases"/>
    <property type="match status" value="1"/>
</dbReference>
<keyword evidence="1 6" id="KW-0963">Cytoplasm</keyword>
<evidence type="ECO:0000256" key="3">
    <source>
        <dbReference type="ARBA" id="ARBA00022603"/>
    </source>
</evidence>
<dbReference type="GO" id="GO:0005829">
    <property type="term" value="C:cytosol"/>
    <property type="evidence" value="ECO:0007669"/>
    <property type="project" value="TreeGrafter"/>
</dbReference>
<evidence type="ECO:0000256" key="5">
    <source>
        <dbReference type="ARBA" id="ARBA00022691"/>
    </source>
</evidence>
<comment type="similarity">
    <text evidence="6">Belongs to the methyltransferase superfamily. RNA methyltransferase RsmG family.</text>
</comment>
<dbReference type="InterPro" id="IPR029063">
    <property type="entry name" value="SAM-dependent_MTases_sf"/>
</dbReference>
<gene>
    <name evidence="6" type="primary">rsmG</name>
    <name evidence="7" type="ORF">AVDCRST_MAG77-5825</name>
</gene>
<reference evidence="7" key="1">
    <citation type="submission" date="2020-02" db="EMBL/GenBank/DDBJ databases">
        <authorList>
            <person name="Meier V. D."/>
        </authorList>
    </citation>
    <scope>NUCLEOTIDE SEQUENCE</scope>
    <source>
        <strain evidence="7">AVDCRST_MAG77</strain>
    </source>
</reference>
<evidence type="ECO:0000256" key="6">
    <source>
        <dbReference type="HAMAP-Rule" id="MF_00074"/>
    </source>
</evidence>
<evidence type="ECO:0000256" key="4">
    <source>
        <dbReference type="ARBA" id="ARBA00022679"/>
    </source>
</evidence>
<feature type="binding site" evidence="6">
    <location>
        <position position="84"/>
    </location>
    <ligand>
        <name>S-adenosyl-L-methionine</name>
        <dbReference type="ChEBI" id="CHEBI:59789"/>
    </ligand>
</feature>
<dbReference type="PIRSF" id="PIRSF003078">
    <property type="entry name" value="GidB"/>
    <property type="match status" value="1"/>
</dbReference>
<keyword evidence="2 6" id="KW-0698">rRNA processing</keyword>
<dbReference type="InterPro" id="IPR003682">
    <property type="entry name" value="rRNA_ssu_MeTfrase_G"/>
</dbReference>
<dbReference type="PANTHER" id="PTHR31760">
    <property type="entry name" value="S-ADENOSYL-L-METHIONINE-DEPENDENT METHYLTRANSFERASES SUPERFAMILY PROTEIN"/>
    <property type="match status" value="1"/>
</dbReference>
<dbReference type="NCBIfam" id="TIGR00138">
    <property type="entry name" value="rsmG_gidB"/>
    <property type="match status" value="1"/>
</dbReference>
<evidence type="ECO:0000256" key="2">
    <source>
        <dbReference type="ARBA" id="ARBA00022552"/>
    </source>
</evidence>
<protein>
    <recommendedName>
        <fullName evidence="6">Ribosomal RNA small subunit methyltransferase G</fullName>
        <ecNumber evidence="6">2.1.1.-</ecNumber>
    </recommendedName>
    <alternativeName>
        <fullName evidence="6">16S rRNA 7-methylguanosine methyltransferase</fullName>
        <shortName evidence="6">16S rRNA m7G methyltransferase</shortName>
    </alternativeName>
</protein>
<dbReference type="FunFam" id="3.40.50.150:FF:000041">
    <property type="entry name" value="Ribosomal RNA small subunit methyltransferase G"/>
    <property type="match status" value="1"/>
</dbReference>
<dbReference type="EC" id="2.1.1.-" evidence="6"/>
<dbReference type="Pfam" id="PF02527">
    <property type="entry name" value="GidB"/>
    <property type="match status" value="1"/>
</dbReference>
<dbReference type="PANTHER" id="PTHR31760:SF0">
    <property type="entry name" value="S-ADENOSYL-L-METHIONINE-DEPENDENT METHYLTRANSFERASES SUPERFAMILY PROTEIN"/>
    <property type="match status" value="1"/>
</dbReference>
<keyword evidence="4 6" id="KW-0808">Transferase</keyword>
<sequence>MTGSDGHFTARDRLASTVADLGLSLTPRQLDAFEMYARLLREGKREANLTALTDPIDVADKHFLDSLTVLGALPDGPLRVIDIGAGAGFPGLPLKIVRPDLDVTLLEATGKKVAWLQRTIEALRLSGVRALAARAEELAHDAAHRAEYDMAVARAVAPLAVLCELCLPFVRPGGRLIAQKTAAGATDEVPAAARAMELLGGRLVEVRPVKHQALPNRVLVVVEQTALALRDYPRRSGLPAKRPL</sequence>
<feature type="binding site" evidence="6">
    <location>
        <position position="154"/>
    </location>
    <ligand>
        <name>S-adenosyl-L-methionine</name>
        <dbReference type="ChEBI" id="CHEBI:59789"/>
    </ligand>
</feature>
<keyword evidence="5 6" id="KW-0949">S-adenosyl-L-methionine</keyword>